<dbReference type="AlphaFoldDB" id="A0A9P5PR66"/>
<feature type="region of interest" description="Disordered" evidence="1">
    <location>
        <begin position="69"/>
        <end position="94"/>
    </location>
</feature>
<dbReference type="Proteomes" id="UP000772434">
    <property type="component" value="Unassembled WGS sequence"/>
</dbReference>
<accession>A0A9P5PR66</accession>
<dbReference type="Pfam" id="PF20236">
    <property type="entry name" value="DUF6593"/>
    <property type="match status" value="1"/>
</dbReference>
<reference evidence="3" key="1">
    <citation type="submission" date="2020-11" db="EMBL/GenBank/DDBJ databases">
        <authorList>
            <consortium name="DOE Joint Genome Institute"/>
            <person name="Ahrendt S."/>
            <person name="Riley R."/>
            <person name="Andreopoulos W."/>
            <person name="Labutti K."/>
            <person name="Pangilinan J."/>
            <person name="Ruiz-Duenas F.J."/>
            <person name="Barrasa J.M."/>
            <person name="Sanchez-Garcia M."/>
            <person name="Camarero S."/>
            <person name="Miyauchi S."/>
            <person name="Serrano A."/>
            <person name="Linde D."/>
            <person name="Babiker R."/>
            <person name="Drula E."/>
            <person name="Ayuso-Fernandez I."/>
            <person name="Pacheco R."/>
            <person name="Padilla G."/>
            <person name="Ferreira P."/>
            <person name="Barriuso J."/>
            <person name="Kellner H."/>
            <person name="Castanera R."/>
            <person name="Alfaro M."/>
            <person name="Ramirez L."/>
            <person name="Pisabarro A.G."/>
            <person name="Kuo A."/>
            <person name="Tritt A."/>
            <person name="Lipzen A."/>
            <person name="He G."/>
            <person name="Yan M."/>
            <person name="Ng V."/>
            <person name="Cullen D."/>
            <person name="Martin F."/>
            <person name="Rosso M.-N."/>
            <person name="Henrissat B."/>
            <person name="Hibbett D."/>
            <person name="Martinez A.T."/>
            <person name="Grigoriev I.V."/>
        </authorList>
    </citation>
    <scope>NUCLEOTIDE SEQUENCE</scope>
    <source>
        <strain evidence="3">AH 40177</strain>
    </source>
</reference>
<proteinExistence type="predicted"/>
<organism evidence="3 4">
    <name type="scientific">Rhodocollybia butyracea</name>
    <dbReference type="NCBI Taxonomy" id="206335"/>
    <lineage>
        <taxon>Eukaryota</taxon>
        <taxon>Fungi</taxon>
        <taxon>Dikarya</taxon>
        <taxon>Basidiomycota</taxon>
        <taxon>Agaricomycotina</taxon>
        <taxon>Agaricomycetes</taxon>
        <taxon>Agaricomycetidae</taxon>
        <taxon>Agaricales</taxon>
        <taxon>Marasmiineae</taxon>
        <taxon>Omphalotaceae</taxon>
        <taxon>Rhodocollybia</taxon>
    </lineage>
</organism>
<evidence type="ECO:0000313" key="3">
    <source>
        <dbReference type="EMBL" id="KAF9070686.1"/>
    </source>
</evidence>
<feature type="domain" description="DUF6593" evidence="2">
    <location>
        <begin position="16"/>
        <end position="219"/>
    </location>
</feature>
<sequence>MSLKLYRRRNGFEASLNNTYCDDHGNVFYTVNTPMKPITKRVTTISKPFDITTGIDENAALVLPVSLRRSAGSDQEERDTDSPSTSLSRRGSDASRNGPAFIYIAQIEYNTKTSSKIRFSTDQHTKEVEAKTFFRKERKSVWVPRDRIFTGEDGKEYRWHPTTKLTELTSNDDPRTPIATYYRDTALTKVENGYLEIFPEGQHMADEIFVTFIYVERLRTNTERAQRE</sequence>
<comment type="caution">
    <text evidence="3">The sequence shown here is derived from an EMBL/GenBank/DDBJ whole genome shotgun (WGS) entry which is preliminary data.</text>
</comment>
<dbReference type="OrthoDB" id="3360976at2759"/>
<protein>
    <recommendedName>
        <fullName evidence="2">DUF6593 domain-containing protein</fullName>
    </recommendedName>
</protein>
<name>A0A9P5PR66_9AGAR</name>
<gene>
    <name evidence="3" type="ORF">BDP27DRAFT_1323246</name>
</gene>
<keyword evidence="4" id="KW-1185">Reference proteome</keyword>
<evidence type="ECO:0000256" key="1">
    <source>
        <dbReference type="SAM" id="MobiDB-lite"/>
    </source>
</evidence>
<dbReference type="EMBL" id="JADNRY010000038">
    <property type="protein sequence ID" value="KAF9070686.1"/>
    <property type="molecule type" value="Genomic_DNA"/>
</dbReference>
<dbReference type="InterPro" id="IPR046528">
    <property type="entry name" value="DUF6593"/>
</dbReference>
<evidence type="ECO:0000313" key="4">
    <source>
        <dbReference type="Proteomes" id="UP000772434"/>
    </source>
</evidence>
<evidence type="ECO:0000259" key="2">
    <source>
        <dbReference type="Pfam" id="PF20236"/>
    </source>
</evidence>